<feature type="compositionally biased region" description="Polar residues" evidence="1">
    <location>
        <begin position="29"/>
        <end position="40"/>
    </location>
</feature>
<name>A0AAU9U8Q6_EUPED</name>
<feature type="region of interest" description="Disordered" evidence="1">
    <location>
        <begin position="19"/>
        <end position="40"/>
    </location>
</feature>
<gene>
    <name evidence="2" type="ORF">EEDITHA_LOCUS10724</name>
</gene>
<organism evidence="2 3">
    <name type="scientific">Euphydryas editha</name>
    <name type="common">Edith's checkerspot</name>
    <dbReference type="NCBI Taxonomy" id="104508"/>
    <lineage>
        <taxon>Eukaryota</taxon>
        <taxon>Metazoa</taxon>
        <taxon>Ecdysozoa</taxon>
        <taxon>Arthropoda</taxon>
        <taxon>Hexapoda</taxon>
        <taxon>Insecta</taxon>
        <taxon>Pterygota</taxon>
        <taxon>Neoptera</taxon>
        <taxon>Endopterygota</taxon>
        <taxon>Lepidoptera</taxon>
        <taxon>Glossata</taxon>
        <taxon>Ditrysia</taxon>
        <taxon>Papilionoidea</taxon>
        <taxon>Nymphalidae</taxon>
        <taxon>Nymphalinae</taxon>
        <taxon>Euphydryas</taxon>
    </lineage>
</organism>
<dbReference type="Proteomes" id="UP001153954">
    <property type="component" value="Unassembled WGS sequence"/>
</dbReference>
<protein>
    <submittedName>
        <fullName evidence="2">Uncharacterized protein</fullName>
    </submittedName>
</protein>
<accession>A0AAU9U8Q6</accession>
<sequence length="231" mass="25825">MSTIARKLCHDIVEPVLKPSPNDSKKLSTSENFENTFSNSGNNVKSRQTIKFDKKKSVKIVPSNKTDISINKGKFSKKGIKTKSVNTAINTLNSVPISCDNNSLTLIHKQNHQKGISKGNQTQWKKNSSISDKSCTNCVETVSCGTQFIDNNINGLIKQSCTKLKSNIVIHIQDGKETYKVKRKETLANEESFKFHVEKSHMNIISKPSSLRYVGTKCWALSNYPTRGPDF</sequence>
<evidence type="ECO:0000313" key="3">
    <source>
        <dbReference type="Proteomes" id="UP001153954"/>
    </source>
</evidence>
<proteinExistence type="predicted"/>
<evidence type="ECO:0000256" key="1">
    <source>
        <dbReference type="SAM" id="MobiDB-lite"/>
    </source>
</evidence>
<comment type="caution">
    <text evidence="2">The sequence shown here is derived from an EMBL/GenBank/DDBJ whole genome shotgun (WGS) entry which is preliminary data.</text>
</comment>
<reference evidence="2" key="1">
    <citation type="submission" date="2022-03" db="EMBL/GenBank/DDBJ databases">
        <authorList>
            <person name="Tunstrom K."/>
        </authorList>
    </citation>
    <scope>NUCLEOTIDE SEQUENCE</scope>
</reference>
<keyword evidence="3" id="KW-1185">Reference proteome</keyword>
<dbReference type="EMBL" id="CAKOGL010000015">
    <property type="protein sequence ID" value="CAH2095247.1"/>
    <property type="molecule type" value="Genomic_DNA"/>
</dbReference>
<dbReference type="AlphaFoldDB" id="A0AAU9U8Q6"/>
<evidence type="ECO:0000313" key="2">
    <source>
        <dbReference type="EMBL" id="CAH2095247.1"/>
    </source>
</evidence>